<gene>
    <name evidence="2" type="ORF">KB893_004455</name>
</gene>
<evidence type="ECO:0000256" key="1">
    <source>
        <dbReference type="SAM" id="SignalP"/>
    </source>
</evidence>
<accession>A0AAP2C8S4</accession>
<reference evidence="2 3" key="1">
    <citation type="journal article" date="2021" name="Microbiol. Resour. Announc.">
        <title>Draft Genome Sequence of Coralloluteibacterium stylophorae LMG 29479T.</title>
        <authorList>
            <person name="Karlyshev A.V."/>
            <person name="Kudryashova E.B."/>
            <person name="Ariskina E.V."/>
            <person name="Conroy A.P."/>
            <person name="Abidueva E.Y."/>
        </authorList>
    </citation>
    <scope>NUCLEOTIDE SEQUENCE [LARGE SCALE GENOMIC DNA]</scope>
    <source>
        <strain evidence="2 3">LMG 29479</strain>
    </source>
</reference>
<feature type="signal peptide" evidence="1">
    <location>
        <begin position="1"/>
        <end position="28"/>
    </location>
</feature>
<dbReference type="EMBL" id="JAGQFT020000002">
    <property type="protein sequence ID" value="MBS7456388.1"/>
    <property type="molecule type" value="Genomic_DNA"/>
</dbReference>
<dbReference type="RefSeq" id="WP_213173473.1">
    <property type="nucleotide sequence ID" value="NZ_JAGQFT020000002.1"/>
</dbReference>
<keyword evidence="3" id="KW-1185">Reference proteome</keyword>
<evidence type="ECO:0000313" key="2">
    <source>
        <dbReference type="EMBL" id="MBS7456388.1"/>
    </source>
</evidence>
<name>A0AAP2C8S4_9GAMM</name>
<organism evidence="2 3">
    <name type="scientific">Coralloluteibacterium stylophorae</name>
    <dbReference type="NCBI Taxonomy" id="1776034"/>
    <lineage>
        <taxon>Bacteria</taxon>
        <taxon>Pseudomonadati</taxon>
        <taxon>Pseudomonadota</taxon>
        <taxon>Gammaproteobacteria</taxon>
        <taxon>Lysobacterales</taxon>
        <taxon>Lysobacteraceae</taxon>
        <taxon>Coralloluteibacterium</taxon>
    </lineage>
</organism>
<dbReference type="AlphaFoldDB" id="A0AAP2C8S4"/>
<sequence>MLKPNIGPGGRVLVMTVLALAAASWAVAEARAEPQGVPAAVATVAESAAAR</sequence>
<protein>
    <submittedName>
        <fullName evidence="2">Uncharacterized protein</fullName>
    </submittedName>
</protein>
<proteinExistence type="predicted"/>
<evidence type="ECO:0000313" key="3">
    <source>
        <dbReference type="Proteomes" id="UP000675747"/>
    </source>
</evidence>
<dbReference type="Proteomes" id="UP000675747">
    <property type="component" value="Unassembled WGS sequence"/>
</dbReference>
<keyword evidence="1" id="KW-0732">Signal</keyword>
<comment type="caution">
    <text evidence="2">The sequence shown here is derived from an EMBL/GenBank/DDBJ whole genome shotgun (WGS) entry which is preliminary data.</text>
</comment>
<feature type="chain" id="PRO_5043034901" evidence="1">
    <location>
        <begin position="29"/>
        <end position="51"/>
    </location>
</feature>